<comment type="caution">
    <text evidence="3">The sequence shown here is derived from an EMBL/GenBank/DDBJ whole genome shotgun (WGS) entry which is preliminary data.</text>
</comment>
<keyword evidence="1" id="KW-0472">Membrane</keyword>
<reference evidence="3" key="1">
    <citation type="journal article" date="2014" name="Int. J. Syst. Evol. Microbiol.">
        <title>Complete genome sequence of Corynebacterium casei LMG S-19264T (=DSM 44701T), isolated from a smear-ripened cheese.</title>
        <authorList>
            <consortium name="US DOE Joint Genome Institute (JGI-PGF)"/>
            <person name="Walter F."/>
            <person name="Albersmeier A."/>
            <person name="Kalinowski J."/>
            <person name="Ruckert C."/>
        </authorList>
    </citation>
    <scope>NUCLEOTIDE SEQUENCE</scope>
    <source>
        <strain evidence="3">CGMCC 1.12777</strain>
    </source>
</reference>
<evidence type="ECO:0000256" key="1">
    <source>
        <dbReference type="ARBA" id="ARBA00023136"/>
    </source>
</evidence>
<sequence length="105" mass="12016">MFKKSKKKMPNHQLTTQDNHPIAHELHVNIHKVKTDLGESSDLVVRTFHLAGQTDITIGLLYLEGLIDQTAVQEFILGSLMTKLQNTFKGKKINQKKRWLPLVTK</sequence>
<keyword evidence="4" id="KW-1185">Reference proteome</keyword>
<proteinExistence type="predicted"/>
<organism evidence="3 4">
    <name type="scientific">Pullulanibacillus pueri</name>
    <dbReference type="NCBI Taxonomy" id="1437324"/>
    <lineage>
        <taxon>Bacteria</taxon>
        <taxon>Bacillati</taxon>
        <taxon>Bacillota</taxon>
        <taxon>Bacilli</taxon>
        <taxon>Bacillales</taxon>
        <taxon>Sporolactobacillaceae</taxon>
        <taxon>Pullulanibacillus</taxon>
    </lineage>
</organism>
<dbReference type="InterPro" id="IPR004995">
    <property type="entry name" value="Spore_Ger"/>
</dbReference>
<accession>A0A8J2ZUS7</accession>
<name>A0A8J2ZUS7_9BACL</name>
<reference evidence="3" key="2">
    <citation type="submission" date="2020-09" db="EMBL/GenBank/DDBJ databases">
        <authorList>
            <person name="Sun Q."/>
            <person name="Zhou Y."/>
        </authorList>
    </citation>
    <scope>NUCLEOTIDE SEQUENCE</scope>
    <source>
        <strain evidence="3">CGMCC 1.12777</strain>
    </source>
</reference>
<dbReference type="AlphaFoldDB" id="A0A8J2ZUS7"/>
<protein>
    <recommendedName>
        <fullName evidence="5">Spore germination protein</fullName>
    </recommendedName>
</protein>
<evidence type="ECO:0008006" key="5">
    <source>
        <dbReference type="Google" id="ProtNLM"/>
    </source>
</evidence>
<feature type="compositionally biased region" description="Basic residues" evidence="2">
    <location>
        <begin position="1"/>
        <end position="10"/>
    </location>
</feature>
<feature type="region of interest" description="Disordered" evidence="2">
    <location>
        <begin position="1"/>
        <end position="21"/>
    </location>
</feature>
<dbReference type="Proteomes" id="UP000656813">
    <property type="component" value="Unassembled WGS sequence"/>
</dbReference>
<dbReference type="RefSeq" id="WP_188496307.1">
    <property type="nucleotide sequence ID" value="NZ_BMFV01000005.1"/>
</dbReference>
<dbReference type="EMBL" id="BMFV01000005">
    <property type="protein sequence ID" value="GGH77735.1"/>
    <property type="molecule type" value="Genomic_DNA"/>
</dbReference>
<evidence type="ECO:0000313" key="4">
    <source>
        <dbReference type="Proteomes" id="UP000656813"/>
    </source>
</evidence>
<gene>
    <name evidence="3" type="ORF">GCM10007096_10070</name>
</gene>
<evidence type="ECO:0000256" key="2">
    <source>
        <dbReference type="SAM" id="MobiDB-lite"/>
    </source>
</evidence>
<evidence type="ECO:0000313" key="3">
    <source>
        <dbReference type="EMBL" id="GGH77735.1"/>
    </source>
</evidence>
<dbReference type="Pfam" id="PF03323">
    <property type="entry name" value="GerA"/>
    <property type="match status" value="1"/>
</dbReference>